<evidence type="ECO:0000256" key="1">
    <source>
        <dbReference type="SAM" id="MobiDB-lite"/>
    </source>
</evidence>
<feature type="compositionally biased region" description="Basic and acidic residues" evidence="1">
    <location>
        <begin position="151"/>
        <end position="175"/>
    </location>
</feature>
<feature type="compositionally biased region" description="Basic and acidic residues" evidence="1">
    <location>
        <begin position="112"/>
        <end position="129"/>
    </location>
</feature>
<evidence type="ECO:0000313" key="2">
    <source>
        <dbReference type="EMBL" id="MPN38712.1"/>
    </source>
</evidence>
<comment type="caution">
    <text evidence="2">The sequence shown here is derived from an EMBL/GenBank/DDBJ whole genome shotgun (WGS) entry which is preliminary data.</text>
</comment>
<proteinExistence type="predicted"/>
<name>A0A645HK02_9ZZZZ</name>
<organism evidence="2">
    <name type="scientific">bioreactor metagenome</name>
    <dbReference type="NCBI Taxonomy" id="1076179"/>
    <lineage>
        <taxon>unclassified sequences</taxon>
        <taxon>metagenomes</taxon>
        <taxon>ecological metagenomes</taxon>
    </lineage>
</organism>
<reference evidence="2" key="1">
    <citation type="submission" date="2019-08" db="EMBL/GenBank/DDBJ databases">
        <authorList>
            <person name="Kucharzyk K."/>
            <person name="Murdoch R.W."/>
            <person name="Higgins S."/>
            <person name="Loffler F."/>
        </authorList>
    </citation>
    <scope>NUCLEOTIDE SEQUENCE</scope>
</reference>
<sequence length="175" mass="18791">MTHIQQHEARLSPLKTVIAGKKHRLRPAMKAPGRTGRRAIPTNNSLPMNAMRSAHEIKRPGGIAATLPRLGFPQNLCRRYVAIIKKSSGQRQNLRGGAEDGDQGPALFSDRGQGREHHKGGGDAAHHAADLIPAVGAVGGGGRRQALPPGRARDSADERRDTAAPPRGGDRRTRR</sequence>
<dbReference type="EMBL" id="VSSQ01094113">
    <property type="protein sequence ID" value="MPN38712.1"/>
    <property type="molecule type" value="Genomic_DNA"/>
</dbReference>
<feature type="region of interest" description="Disordered" evidence="1">
    <location>
        <begin position="88"/>
        <end position="175"/>
    </location>
</feature>
<gene>
    <name evidence="2" type="ORF">SDC9_186237</name>
</gene>
<dbReference type="AlphaFoldDB" id="A0A645HK02"/>
<accession>A0A645HK02</accession>
<protein>
    <submittedName>
        <fullName evidence="2">Uncharacterized protein</fullName>
    </submittedName>
</protein>